<dbReference type="AlphaFoldDB" id="A0A0R0BM73"/>
<accession>A0A7W3UZY3</accession>
<dbReference type="EMBL" id="JACIUV010000002">
    <property type="protein sequence ID" value="MBB1116512.1"/>
    <property type="molecule type" value="Genomic_DNA"/>
</dbReference>
<evidence type="ECO:0000313" key="4">
    <source>
        <dbReference type="Proteomes" id="UP000051254"/>
    </source>
</evidence>
<keyword evidence="1" id="KW-1133">Transmembrane helix</keyword>
<protein>
    <submittedName>
        <fullName evidence="3">DUF456 domain-containing protein</fullName>
    </submittedName>
    <submittedName>
        <fullName evidence="2">Membrane protein</fullName>
    </submittedName>
</protein>
<proteinExistence type="predicted"/>
<dbReference type="EMBL" id="LDJH01000012">
    <property type="protein sequence ID" value="KRG58224.1"/>
    <property type="molecule type" value="Genomic_DNA"/>
</dbReference>
<dbReference type="PANTHER" id="PTHR39165">
    <property type="entry name" value="IG HYPOTHETICAL 17883"/>
    <property type="match status" value="1"/>
</dbReference>
<dbReference type="InterPro" id="IPR007403">
    <property type="entry name" value="DUF456"/>
</dbReference>
<dbReference type="PATRIC" id="fig|266128.3.peg.484"/>
<name>A0A0R0BM73_9GAMM</name>
<reference evidence="2 4" key="1">
    <citation type="submission" date="2015-05" db="EMBL/GenBank/DDBJ databases">
        <title>Genome sequencing and analysis of members of genus Stenotrophomonas.</title>
        <authorList>
            <person name="Patil P.P."/>
            <person name="Midha S."/>
            <person name="Patil P.B."/>
        </authorList>
    </citation>
    <scope>NUCLEOTIDE SEQUENCE [LARGE SCALE GENOMIC DNA]</scope>
    <source>
        <strain evidence="2 4">DSM 17805</strain>
    </source>
</reference>
<reference evidence="3 5" key="2">
    <citation type="submission" date="2020-08" db="EMBL/GenBank/DDBJ databases">
        <title>Stenotrophomonas sp. W1S232.</title>
        <authorList>
            <person name="Deng Y."/>
        </authorList>
    </citation>
    <scope>NUCLEOTIDE SEQUENCE [LARGE SCALE GENOMIC DNA]</scope>
    <source>
        <strain evidence="3 5">W1S232</strain>
    </source>
</reference>
<dbReference type="RefSeq" id="WP_057665695.1">
    <property type="nucleotide sequence ID" value="NZ_JACIUV010000002.1"/>
</dbReference>
<dbReference type="Pfam" id="PF04306">
    <property type="entry name" value="DUF456"/>
    <property type="match status" value="1"/>
</dbReference>
<feature type="transmembrane region" description="Helical" evidence="1">
    <location>
        <begin position="134"/>
        <end position="160"/>
    </location>
</feature>
<dbReference type="OrthoDB" id="9808460at2"/>
<comment type="caution">
    <text evidence="2">The sequence shown here is derived from an EMBL/GenBank/DDBJ whole genome shotgun (WGS) entry which is preliminary data.</text>
</comment>
<keyword evidence="4" id="KW-1185">Reference proteome</keyword>
<keyword evidence="1" id="KW-0472">Membrane</keyword>
<evidence type="ECO:0000256" key="1">
    <source>
        <dbReference type="SAM" id="Phobius"/>
    </source>
</evidence>
<accession>A0A0R0BM73</accession>
<dbReference type="PANTHER" id="PTHR39165:SF1">
    <property type="entry name" value="DUF456 DOMAIN-CONTAINING PROTEIN"/>
    <property type="match status" value="1"/>
</dbReference>
<feature type="transmembrane region" description="Helical" evidence="1">
    <location>
        <begin position="50"/>
        <end position="74"/>
    </location>
</feature>
<evidence type="ECO:0000313" key="3">
    <source>
        <dbReference type="EMBL" id="MBB1116512.1"/>
    </source>
</evidence>
<sequence>MDSSFIFYLLAGLLVAIGIAGILLPALPGLPLVFSGLLLAAWTDDFQRVGWLPLLALGVMTLVSVLVDIVASALGARGLGASRQAMLGAIVGSLVGLLFLPWGLLAGPFFGALLGEYWQTRKLGLATKVGLATWLGLVIAVALKLGLAVAMLGLFALAWWW</sequence>
<feature type="transmembrane region" description="Helical" evidence="1">
    <location>
        <begin position="7"/>
        <end position="30"/>
    </location>
</feature>
<feature type="transmembrane region" description="Helical" evidence="1">
    <location>
        <begin position="86"/>
        <end position="114"/>
    </location>
</feature>
<dbReference type="Proteomes" id="UP000550609">
    <property type="component" value="Unassembled WGS sequence"/>
</dbReference>
<dbReference type="STRING" id="266128.ABB25_08060"/>
<organism evidence="2 4">
    <name type="scientific">Stenotrophomonas koreensis</name>
    <dbReference type="NCBI Taxonomy" id="266128"/>
    <lineage>
        <taxon>Bacteria</taxon>
        <taxon>Pseudomonadati</taxon>
        <taxon>Pseudomonadota</taxon>
        <taxon>Gammaproteobacteria</taxon>
        <taxon>Lysobacterales</taxon>
        <taxon>Lysobacteraceae</taxon>
        <taxon>Stenotrophomonas</taxon>
    </lineage>
</organism>
<evidence type="ECO:0000313" key="2">
    <source>
        <dbReference type="EMBL" id="KRG58224.1"/>
    </source>
</evidence>
<evidence type="ECO:0000313" key="5">
    <source>
        <dbReference type="Proteomes" id="UP000550609"/>
    </source>
</evidence>
<keyword evidence="1" id="KW-0812">Transmembrane</keyword>
<dbReference type="Proteomes" id="UP000051254">
    <property type="component" value="Unassembled WGS sequence"/>
</dbReference>
<gene>
    <name evidence="2" type="ORF">ABB25_08060</name>
    <name evidence="3" type="ORF">H4O09_05500</name>
</gene>